<name>A0A6C0H2I0_9ZZZZ</name>
<dbReference type="Pfam" id="PF02958">
    <property type="entry name" value="EcKL"/>
    <property type="match status" value="1"/>
</dbReference>
<dbReference type="GO" id="GO:0046872">
    <property type="term" value="F:metal ion binding"/>
    <property type="evidence" value="ECO:0007669"/>
    <property type="project" value="UniProtKB-KW"/>
</dbReference>
<evidence type="ECO:0000256" key="4">
    <source>
        <dbReference type="ARBA" id="ARBA00023277"/>
    </source>
</evidence>
<dbReference type="InterPro" id="IPR051600">
    <property type="entry name" value="Beta-PGM-like"/>
</dbReference>
<dbReference type="InterPro" id="IPR005835">
    <property type="entry name" value="NTP_transferase_dom"/>
</dbReference>
<dbReference type="EMBL" id="MN739845">
    <property type="protein sequence ID" value="QHT74253.1"/>
    <property type="molecule type" value="Genomic_DNA"/>
</dbReference>
<dbReference type="InterPro" id="IPR011009">
    <property type="entry name" value="Kinase-like_dom_sf"/>
</dbReference>
<dbReference type="SUPFAM" id="SSF53448">
    <property type="entry name" value="Nucleotide-diphospho-sugar transferases"/>
    <property type="match status" value="1"/>
</dbReference>
<accession>A0A6C0H2I0</accession>
<keyword evidence="3" id="KW-0460">Magnesium</keyword>
<evidence type="ECO:0000256" key="3">
    <source>
        <dbReference type="ARBA" id="ARBA00022842"/>
    </source>
</evidence>
<dbReference type="Gene3D" id="3.90.550.10">
    <property type="entry name" value="Spore Coat Polysaccharide Biosynthesis Protein SpsA, Chain A"/>
    <property type="match status" value="1"/>
</dbReference>
<organism evidence="6">
    <name type="scientific">viral metagenome</name>
    <dbReference type="NCBI Taxonomy" id="1070528"/>
    <lineage>
        <taxon>unclassified sequences</taxon>
        <taxon>metagenomes</taxon>
        <taxon>organismal metagenomes</taxon>
    </lineage>
</organism>
<dbReference type="SUPFAM" id="SSF56784">
    <property type="entry name" value="HAD-like"/>
    <property type="match status" value="1"/>
</dbReference>
<dbReference type="Gene3D" id="3.40.50.1000">
    <property type="entry name" value="HAD superfamily/HAD-like"/>
    <property type="match status" value="1"/>
</dbReference>
<dbReference type="InterPro" id="IPR041492">
    <property type="entry name" value="HAD_2"/>
</dbReference>
<evidence type="ECO:0000256" key="1">
    <source>
        <dbReference type="ARBA" id="ARBA00001946"/>
    </source>
</evidence>
<dbReference type="Pfam" id="PF13419">
    <property type="entry name" value="HAD_2"/>
    <property type="match status" value="1"/>
</dbReference>
<dbReference type="InterPro" id="IPR006439">
    <property type="entry name" value="HAD-SF_hydro_IA"/>
</dbReference>
<comment type="cofactor">
    <cofactor evidence="1">
        <name>Mg(2+)</name>
        <dbReference type="ChEBI" id="CHEBI:18420"/>
    </cofactor>
</comment>
<dbReference type="Gene3D" id="3.90.1200.10">
    <property type="match status" value="1"/>
</dbReference>
<sequence length="811" mass="95477">MFILIPLGGSGERFKKDGYRIPKALILVNNKPILFHLLDNLVFNDTNNINFVYIPYNHEYLEYNLENLLIERYPSIKFKFLVLENNTSGAADTIRIALNNIGTETTDCPVLCLDSDNFYTTDIIQLWKGKNKVFTFNDKINEPIYSYITTIDDTTIISDIREKEKISNNACCGAYGFQSWQQLLHYATYIIDKKITQKNEYYTSIVIKEMIKQNINFMCENIQNKHYYSIGTPKQVKEFEYSILFDLDGTLVNTDHIYTEVWNIIFKKYNFGFVVDNIFFDNFIKGKNDTLFLNYLLRNISIEQVNEISKLKDELFIELLKNSNKSILLPGVLDFLEINKNRKMAIVTSCNKKSAEYIIEYTGLNNYISLLISANDCKKHKPDPEPYLNAIEQLQLNKEKTIIFEDSYSGYTSAKNTNVYKIILICNENSCKDIINTNEYKISDYRSFNIDTVISNIIKNEELFENNICNILKKELIKSYPIKEIRHNDIQLKTGYICDIQSYKIIFNDKSTENIILKINNTENELSKTAEKMNLYGNEINFYTNIRDTLSSDIVCVPKCYGIISFEKEGSRKGIILENLFKYEGEFNIDLNKDTQTLLNLVYEISKLHTKYFFNNENDVPLNMRNITTLNELKFFKELLSERFEIFIEKNKFVLKEKEKEILYKCFQNYDKNIIQSSTYPLSFCHGDFKSANIFYKSDSSQQNKIPYFLDWQYIQLNKGVSDIVFLLVESIKFDKMKIELVLNYYYCVISEKINNYSYEEFMSDFKANLCIFPFVVCVWFNSENNDKLLDKIFPIRFMINLLEYLNYFNI</sequence>
<keyword evidence="2" id="KW-0479">Metal-binding</keyword>
<dbReference type="InterPro" id="IPR036412">
    <property type="entry name" value="HAD-like_sf"/>
</dbReference>
<dbReference type="AlphaFoldDB" id="A0A6C0H2I0"/>
<evidence type="ECO:0000313" key="6">
    <source>
        <dbReference type="EMBL" id="QHT74253.1"/>
    </source>
</evidence>
<dbReference type="InterPro" id="IPR029044">
    <property type="entry name" value="Nucleotide-diphossugar_trans"/>
</dbReference>
<feature type="domain" description="Nucleotidyl transferase" evidence="5">
    <location>
        <begin position="7"/>
        <end position="187"/>
    </location>
</feature>
<keyword evidence="4" id="KW-0119">Carbohydrate metabolism</keyword>
<dbReference type="GO" id="GO:0003824">
    <property type="term" value="F:catalytic activity"/>
    <property type="evidence" value="ECO:0007669"/>
    <property type="project" value="UniProtKB-ARBA"/>
</dbReference>
<dbReference type="InterPro" id="IPR023214">
    <property type="entry name" value="HAD_sf"/>
</dbReference>
<dbReference type="SFLD" id="SFLDG01129">
    <property type="entry name" value="C1.5:_HAD__Beta-PGM__Phosphata"/>
    <property type="match status" value="1"/>
</dbReference>
<dbReference type="SFLD" id="SFLDS00003">
    <property type="entry name" value="Haloacid_Dehalogenase"/>
    <property type="match status" value="1"/>
</dbReference>
<evidence type="ECO:0000259" key="5">
    <source>
        <dbReference type="Pfam" id="PF00483"/>
    </source>
</evidence>
<dbReference type="PANTHER" id="PTHR46193:SF18">
    <property type="entry name" value="HEXITOL PHOSPHATASE B"/>
    <property type="match status" value="1"/>
</dbReference>
<protein>
    <recommendedName>
        <fullName evidence="5">Nucleotidyl transferase domain-containing protein</fullName>
    </recommendedName>
</protein>
<reference evidence="6" key="1">
    <citation type="journal article" date="2020" name="Nature">
        <title>Giant virus diversity and host interactions through global metagenomics.</title>
        <authorList>
            <person name="Schulz F."/>
            <person name="Roux S."/>
            <person name="Paez-Espino D."/>
            <person name="Jungbluth S."/>
            <person name="Walsh D.A."/>
            <person name="Denef V.J."/>
            <person name="McMahon K.D."/>
            <person name="Konstantinidis K.T."/>
            <person name="Eloe-Fadrosh E.A."/>
            <person name="Kyrpides N.C."/>
            <person name="Woyke T."/>
        </authorList>
    </citation>
    <scope>NUCLEOTIDE SEQUENCE</scope>
    <source>
        <strain evidence="6">GVMAG-M-3300023179-4</strain>
    </source>
</reference>
<dbReference type="CDD" id="cd07505">
    <property type="entry name" value="HAD_BPGM-like"/>
    <property type="match status" value="1"/>
</dbReference>
<proteinExistence type="predicted"/>
<dbReference type="SUPFAM" id="SSF56112">
    <property type="entry name" value="Protein kinase-like (PK-like)"/>
    <property type="match status" value="1"/>
</dbReference>
<dbReference type="NCBIfam" id="TIGR01509">
    <property type="entry name" value="HAD-SF-IA-v3"/>
    <property type="match status" value="1"/>
</dbReference>
<dbReference type="PANTHER" id="PTHR46193">
    <property type="entry name" value="6-PHOSPHOGLUCONATE PHOSPHATASE"/>
    <property type="match status" value="1"/>
</dbReference>
<dbReference type="InterPro" id="IPR004119">
    <property type="entry name" value="EcKL"/>
</dbReference>
<evidence type="ECO:0000256" key="2">
    <source>
        <dbReference type="ARBA" id="ARBA00022723"/>
    </source>
</evidence>
<dbReference type="Gene3D" id="1.10.150.240">
    <property type="entry name" value="Putative phosphatase, domain 2"/>
    <property type="match status" value="1"/>
</dbReference>
<dbReference type="Pfam" id="PF00483">
    <property type="entry name" value="NTP_transferase"/>
    <property type="match status" value="1"/>
</dbReference>
<dbReference type="InterPro" id="IPR023198">
    <property type="entry name" value="PGP-like_dom2"/>
</dbReference>